<dbReference type="AlphaFoldDB" id="A0A8E2JMC3"/>
<dbReference type="PANTHER" id="PTHR38795:SF1">
    <property type="entry name" value="DUF6604 DOMAIN-CONTAINING PROTEIN"/>
    <property type="match status" value="1"/>
</dbReference>
<sequence>MSVVTADPCFERYKRYKKDTQKIVVWLTEAAEKCGHLKAPEENRRSSALPSVSHITVRNYVELANLISASTNPVVKVPTIILETLRDVINMRNEHTAMFLNQQATNPAVQAQNKTHRYFIDILEEVFSVYPGFPTNLRIVANDDMADQQDKIEPPTFLPTPEDLIIEWQSEFDFALGCFLRDLNSLRKQLRQVWTDYKSRRVTLPTAAIVTNTAFEIIERSVVEFFQEIPVFPGPITGGRPKSLVGGIKVLYKRLCSERGISHDLKPYEKASRTPSMFKIANILCIPAIYSLEFYESCSDSSDQRIVRYMRANDPMPSYGEHKRDEDESSIPENQGINPSVLYEHEWTFRSTPILIREFSRMARLDVLFPILDELTTWLMGSLKSNERSRWAHWLAFGLQILMDIHHVLKEDIGTPLEDLRKLTSCCSTAVESYLTFCKKLNLTSPKAYAGDYFIDFLPFINDNVNIDVVASAAKKIRHSDTKHKAKSTPRNDEPEKT</sequence>
<reference evidence="3 4" key="1">
    <citation type="journal article" date="2016" name="Nat. Commun.">
        <title>Ectomycorrhizal ecology is imprinted in the genome of the dominant symbiotic fungus Cenococcum geophilum.</title>
        <authorList>
            <consortium name="DOE Joint Genome Institute"/>
            <person name="Peter M."/>
            <person name="Kohler A."/>
            <person name="Ohm R.A."/>
            <person name="Kuo A."/>
            <person name="Krutzmann J."/>
            <person name="Morin E."/>
            <person name="Arend M."/>
            <person name="Barry K.W."/>
            <person name="Binder M."/>
            <person name="Choi C."/>
            <person name="Clum A."/>
            <person name="Copeland A."/>
            <person name="Grisel N."/>
            <person name="Haridas S."/>
            <person name="Kipfer T."/>
            <person name="LaButti K."/>
            <person name="Lindquist E."/>
            <person name="Lipzen A."/>
            <person name="Maire R."/>
            <person name="Meier B."/>
            <person name="Mihaltcheva S."/>
            <person name="Molinier V."/>
            <person name="Murat C."/>
            <person name="Poggeler S."/>
            <person name="Quandt C.A."/>
            <person name="Sperisen C."/>
            <person name="Tritt A."/>
            <person name="Tisserant E."/>
            <person name="Crous P.W."/>
            <person name="Henrissat B."/>
            <person name="Nehls U."/>
            <person name="Egli S."/>
            <person name="Spatafora J.W."/>
            <person name="Grigoriev I.V."/>
            <person name="Martin F.M."/>
        </authorList>
    </citation>
    <scope>NUCLEOTIDE SEQUENCE [LARGE SCALE GENOMIC DNA]</scope>
    <source>
        <strain evidence="3 4">CBS 207.34</strain>
    </source>
</reference>
<dbReference type="InterPro" id="IPR046539">
    <property type="entry name" value="DUF6604"/>
</dbReference>
<dbReference type="Proteomes" id="UP000250140">
    <property type="component" value="Unassembled WGS sequence"/>
</dbReference>
<dbReference type="Pfam" id="PF20253">
    <property type="entry name" value="DUF6604"/>
    <property type="match status" value="2"/>
</dbReference>
<organism evidence="3 4">
    <name type="scientific">Glonium stellatum</name>
    <dbReference type="NCBI Taxonomy" id="574774"/>
    <lineage>
        <taxon>Eukaryota</taxon>
        <taxon>Fungi</taxon>
        <taxon>Dikarya</taxon>
        <taxon>Ascomycota</taxon>
        <taxon>Pezizomycotina</taxon>
        <taxon>Dothideomycetes</taxon>
        <taxon>Pleosporomycetidae</taxon>
        <taxon>Gloniales</taxon>
        <taxon>Gloniaceae</taxon>
        <taxon>Glonium</taxon>
    </lineage>
</organism>
<feature type="domain" description="DUF6604" evidence="2">
    <location>
        <begin position="14"/>
        <end position="129"/>
    </location>
</feature>
<dbReference type="EMBL" id="KV750961">
    <property type="protein sequence ID" value="OCL02418.1"/>
    <property type="molecule type" value="Genomic_DNA"/>
</dbReference>
<evidence type="ECO:0000313" key="4">
    <source>
        <dbReference type="Proteomes" id="UP000250140"/>
    </source>
</evidence>
<keyword evidence="4" id="KW-1185">Reference proteome</keyword>
<protein>
    <recommendedName>
        <fullName evidence="2">DUF6604 domain-containing protein</fullName>
    </recommendedName>
</protein>
<feature type="domain" description="DUF6604" evidence="2">
    <location>
        <begin position="170"/>
        <end position="226"/>
    </location>
</feature>
<proteinExistence type="predicted"/>
<evidence type="ECO:0000259" key="2">
    <source>
        <dbReference type="Pfam" id="PF20253"/>
    </source>
</evidence>
<gene>
    <name evidence="3" type="ORF">AOQ84DRAFT_382713</name>
</gene>
<feature type="region of interest" description="Disordered" evidence="1">
    <location>
        <begin position="479"/>
        <end position="498"/>
    </location>
</feature>
<name>A0A8E2JMC3_9PEZI</name>
<dbReference type="OrthoDB" id="3646957at2759"/>
<evidence type="ECO:0000313" key="3">
    <source>
        <dbReference type="EMBL" id="OCL02418.1"/>
    </source>
</evidence>
<feature type="compositionally biased region" description="Basic residues" evidence="1">
    <location>
        <begin position="479"/>
        <end position="488"/>
    </location>
</feature>
<accession>A0A8E2JMC3</accession>
<dbReference type="PANTHER" id="PTHR38795">
    <property type="entry name" value="DUF6604 DOMAIN-CONTAINING PROTEIN"/>
    <property type="match status" value="1"/>
</dbReference>
<evidence type="ECO:0000256" key="1">
    <source>
        <dbReference type="SAM" id="MobiDB-lite"/>
    </source>
</evidence>